<gene>
    <name evidence="3" type="ORF">E5334_00485</name>
</gene>
<dbReference type="PANTHER" id="PTHR34512:SF30">
    <property type="entry name" value="OUTER MEMBRANE PROTEIN ASSEMBLY FACTOR BAMB"/>
    <property type="match status" value="1"/>
</dbReference>
<name>A0A4S2F5T0_9ACTN</name>
<evidence type="ECO:0000256" key="2">
    <source>
        <dbReference type="SAM" id="Phobius"/>
    </source>
</evidence>
<dbReference type="InterPro" id="IPR011047">
    <property type="entry name" value="Quinoprotein_ADH-like_sf"/>
</dbReference>
<proteinExistence type="predicted"/>
<evidence type="ECO:0000256" key="1">
    <source>
        <dbReference type="SAM" id="MobiDB-lite"/>
    </source>
</evidence>
<comment type="caution">
    <text evidence="3">The sequence shown here is derived from an EMBL/GenBank/DDBJ whole genome shotgun (WGS) entry which is preliminary data.</text>
</comment>
<evidence type="ECO:0000313" key="3">
    <source>
        <dbReference type="EMBL" id="TGY63033.1"/>
    </source>
</evidence>
<dbReference type="RefSeq" id="WP_136011658.1">
    <property type="nucleotide sequence ID" value="NZ_SRYE01000001.1"/>
</dbReference>
<reference evidence="3 4" key="1">
    <citation type="submission" date="2019-04" db="EMBL/GenBank/DDBJ databases">
        <title>Microbes associate with the intestines of laboratory mice.</title>
        <authorList>
            <person name="Navarre W."/>
            <person name="Wong E."/>
            <person name="Huang K."/>
            <person name="Tropini C."/>
            <person name="Ng K."/>
            <person name="Yu B."/>
        </authorList>
    </citation>
    <scope>NUCLEOTIDE SEQUENCE [LARGE SCALE GENOMIC DNA]</scope>
    <source>
        <strain evidence="3 4">NM07_P-09</strain>
    </source>
</reference>
<feature type="transmembrane region" description="Helical" evidence="2">
    <location>
        <begin position="684"/>
        <end position="706"/>
    </location>
</feature>
<organism evidence="3 4">
    <name type="scientific">Muricaecibacterium torontonense</name>
    <dbReference type="NCBI Taxonomy" id="3032871"/>
    <lineage>
        <taxon>Bacteria</taxon>
        <taxon>Bacillati</taxon>
        <taxon>Actinomycetota</taxon>
        <taxon>Coriobacteriia</taxon>
        <taxon>Coriobacteriales</taxon>
        <taxon>Atopobiaceae</taxon>
        <taxon>Muricaecibacterium</taxon>
    </lineage>
</organism>
<feature type="compositionally biased region" description="Gly residues" evidence="1">
    <location>
        <begin position="604"/>
        <end position="613"/>
    </location>
</feature>
<feature type="region of interest" description="Disordered" evidence="1">
    <location>
        <begin position="584"/>
        <end position="644"/>
    </location>
</feature>
<dbReference type="Proteomes" id="UP000310263">
    <property type="component" value="Unassembled WGS sequence"/>
</dbReference>
<keyword evidence="2" id="KW-1133">Transmembrane helix</keyword>
<keyword evidence="2" id="KW-0812">Transmembrane</keyword>
<dbReference type="OrthoDB" id="3187397at2"/>
<dbReference type="Gene3D" id="2.130.10.10">
    <property type="entry name" value="YVTN repeat-like/Quinoprotein amine dehydrogenase"/>
    <property type="match status" value="1"/>
</dbReference>
<evidence type="ECO:0008006" key="5">
    <source>
        <dbReference type="Google" id="ProtNLM"/>
    </source>
</evidence>
<accession>A0A4S2F5T0</accession>
<evidence type="ECO:0000313" key="4">
    <source>
        <dbReference type="Proteomes" id="UP000310263"/>
    </source>
</evidence>
<protein>
    <recommendedName>
        <fullName evidence="5">DUF4430 domain-containing protein</fullName>
    </recommendedName>
</protein>
<dbReference type="EMBL" id="SRYE01000001">
    <property type="protein sequence ID" value="TGY63033.1"/>
    <property type="molecule type" value="Genomic_DNA"/>
</dbReference>
<sequence length="713" mass="71868">MKTTTSPRRRPGASMRIAAWALSALLVWGQLPVAAVAQAAQQPAAFAQEAADGQTADPAGQVTLALRVIGPEGVLWLPRTRASFARGTTLEEAVKQMLDGAGIGYDASLLTLTRDGQSYGWDGSNYRQFFVADKSLDVMPGDYELTEPVTDAALYYSPWGASLPTAPVECDPDAPHPDVEAFWPAWRGPASTGAIARDATPTGAGTLAWSLRLREADDWATNVSDPVFVGGSLWVAAGSQLLYVDPASGTVAARLPLAAPIDSTCRITYAQGLLLVPLSGGRLQAISASAHKTLWVTDALPADGTVPQQSLSSLTVAEDAVYWATCTPDGVGGSTGGYLCAANLATGALLSGYPRANPRGAGVYWSGPVQVTGRSGLMACGDDVGTLEIYDAATGTPKGSLNLGAPVRTTPVSLGDGTLAVVTSNGVAHRISVAQDGTPTQAAACSFATSSTSTPALAGDTLVVGGAVADATGYHGRLALIDVASFSVTRTVDATAAGPLPGAVQGAPLVSETANGTWAYFTCNALPGALCGYKLGDEQAAQIYLPAPADQQYCLASVIPGPDGALYYSNDSGLLFKILADKTVPQQPDGSQGPGASQKPDGSQGAGGSGQPGGTSQPDSSAARPASGSTAAATTAKGVGDAGARNSAKAAGADAGADAATAEVVDAEALLADGAAAANAPLPWWPIATMALGAAALVALAMWNLVASKRKAS</sequence>
<dbReference type="InterPro" id="IPR015943">
    <property type="entry name" value="WD40/YVTN_repeat-like_dom_sf"/>
</dbReference>
<dbReference type="PANTHER" id="PTHR34512">
    <property type="entry name" value="CELL SURFACE PROTEIN"/>
    <property type="match status" value="1"/>
</dbReference>
<keyword evidence="2" id="KW-0472">Membrane</keyword>
<feature type="compositionally biased region" description="Low complexity" evidence="1">
    <location>
        <begin position="614"/>
        <end position="644"/>
    </location>
</feature>
<keyword evidence="4" id="KW-1185">Reference proteome</keyword>
<dbReference type="SUPFAM" id="SSF50998">
    <property type="entry name" value="Quinoprotein alcohol dehydrogenase-like"/>
    <property type="match status" value="1"/>
</dbReference>
<dbReference type="AlphaFoldDB" id="A0A4S2F5T0"/>